<dbReference type="PANTHER" id="PTHR35534">
    <property type="entry name" value="50S RIBOSOMAL PROTEIN L32"/>
    <property type="match status" value="1"/>
</dbReference>
<dbReference type="InParanoid" id="A0A317ZCX2"/>
<dbReference type="GO" id="GO:0015934">
    <property type="term" value="C:large ribosomal subunit"/>
    <property type="evidence" value="ECO:0007669"/>
    <property type="project" value="InterPro"/>
</dbReference>
<comment type="similarity">
    <text evidence="1 5">Belongs to the bacterial ribosomal protein bL32 family.</text>
</comment>
<gene>
    <name evidence="5 7" type="primary">rpmF</name>
    <name evidence="7" type="ORF">DDZ13_14355</name>
</gene>
<dbReference type="InterPro" id="IPR011332">
    <property type="entry name" value="Ribosomal_zn-bd"/>
</dbReference>
<dbReference type="OrthoDB" id="9812874at2"/>
<dbReference type="GO" id="GO:0006412">
    <property type="term" value="P:translation"/>
    <property type="evidence" value="ECO:0007669"/>
    <property type="project" value="UniProtKB-UniRule"/>
</dbReference>
<comment type="caution">
    <text evidence="7">The sequence shown here is derived from an EMBL/GenBank/DDBJ whole genome shotgun (WGS) entry which is preliminary data.</text>
</comment>
<dbReference type="EMBL" id="QHJQ01000014">
    <property type="protein sequence ID" value="PXA02966.1"/>
    <property type="molecule type" value="Genomic_DNA"/>
</dbReference>
<organism evidence="7 8">
    <name type="scientific">Coraliomargarita sinensis</name>
    <dbReference type="NCBI Taxonomy" id="2174842"/>
    <lineage>
        <taxon>Bacteria</taxon>
        <taxon>Pseudomonadati</taxon>
        <taxon>Verrucomicrobiota</taxon>
        <taxon>Opitutia</taxon>
        <taxon>Puniceicoccales</taxon>
        <taxon>Coraliomargaritaceae</taxon>
        <taxon>Coraliomargarita</taxon>
    </lineage>
</organism>
<keyword evidence="2 5" id="KW-0689">Ribosomal protein</keyword>
<feature type="region of interest" description="Disordered" evidence="6">
    <location>
        <begin position="1"/>
        <end position="20"/>
    </location>
</feature>
<dbReference type="PANTHER" id="PTHR35534:SF1">
    <property type="entry name" value="LARGE RIBOSOMAL SUBUNIT PROTEIN BL32"/>
    <property type="match status" value="1"/>
</dbReference>
<protein>
    <recommendedName>
        <fullName evidence="4 5">Large ribosomal subunit protein bL32</fullName>
    </recommendedName>
</protein>
<dbReference type="Pfam" id="PF01783">
    <property type="entry name" value="Ribosomal_L32p"/>
    <property type="match status" value="1"/>
</dbReference>
<dbReference type="RefSeq" id="WP_110132154.1">
    <property type="nucleotide sequence ID" value="NZ_QHJQ01000014.1"/>
</dbReference>
<sequence length="59" mass="6893">MAQPKRKQSKQRSRKRRGAVQFQLPQLAKDSQDGTLFRPHRVNPANGMYRGRQVMDVEL</sequence>
<dbReference type="NCBIfam" id="TIGR01031">
    <property type="entry name" value="rpmF_bact"/>
    <property type="match status" value="1"/>
</dbReference>
<evidence type="ECO:0000256" key="2">
    <source>
        <dbReference type="ARBA" id="ARBA00022980"/>
    </source>
</evidence>
<dbReference type="HAMAP" id="MF_00340">
    <property type="entry name" value="Ribosomal_bL32"/>
    <property type="match status" value="1"/>
</dbReference>
<dbReference type="AlphaFoldDB" id="A0A317ZCX2"/>
<accession>A0A317ZCX2</accession>
<evidence type="ECO:0000256" key="1">
    <source>
        <dbReference type="ARBA" id="ARBA00008560"/>
    </source>
</evidence>
<reference evidence="7 8" key="1">
    <citation type="submission" date="2018-05" db="EMBL/GenBank/DDBJ databases">
        <title>Coraliomargarita sinensis sp. nov., isolated from a marine solar saltern.</title>
        <authorList>
            <person name="Zhou L.Y."/>
        </authorList>
    </citation>
    <scope>NUCLEOTIDE SEQUENCE [LARGE SCALE GENOMIC DNA]</scope>
    <source>
        <strain evidence="7 8">WN38</strain>
    </source>
</reference>
<feature type="region of interest" description="Disordered" evidence="6">
    <location>
        <begin position="26"/>
        <end position="59"/>
    </location>
</feature>
<dbReference type="InterPro" id="IPR002677">
    <property type="entry name" value="Ribosomal_bL32"/>
</dbReference>
<dbReference type="Proteomes" id="UP000247099">
    <property type="component" value="Unassembled WGS sequence"/>
</dbReference>
<evidence type="ECO:0000256" key="6">
    <source>
        <dbReference type="SAM" id="MobiDB-lite"/>
    </source>
</evidence>
<evidence type="ECO:0000256" key="5">
    <source>
        <dbReference type="HAMAP-Rule" id="MF_00340"/>
    </source>
</evidence>
<feature type="compositionally biased region" description="Basic residues" evidence="6">
    <location>
        <begin position="1"/>
        <end position="18"/>
    </location>
</feature>
<proteinExistence type="inferred from homology"/>
<keyword evidence="8" id="KW-1185">Reference proteome</keyword>
<dbReference type="InterPro" id="IPR044957">
    <property type="entry name" value="Ribosomal_bL32_bact"/>
</dbReference>
<evidence type="ECO:0000313" key="8">
    <source>
        <dbReference type="Proteomes" id="UP000247099"/>
    </source>
</evidence>
<keyword evidence="3 5" id="KW-0687">Ribonucleoprotein</keyword>
<evidence type="ECO:0000256" key="4">
    <source>
        <dbReference type="ARBA" id="ARBA00035178"/>
    </source>
</evidence>
<name>A0A317ZCX2_9BACT</name>
<dbReference type="GO" id="GO:0003735">
    <property type="term" value="F:structural constituent of ribosome"/>
    <property type="evidence" value="ECO:0007669"/>
    <property type="project" value="InterPro"/>
</dbReference>
<evidence type="ECO:0000256" key="3">
    <source>
        <dbReference type="ARBA" id="ARBA00023274"/>
    </source>
</evidence>
<dbReference type="SUPFAM" id="SSF57829">
    <property type="entry name" value="Zn-binding ribosomal proteins"/>
    <property type="match status" value="1"/>
</dbReference>
<evidence type="ECO:0000313" key="7">
    <source>
        <dbReference type="EMBL" id="PXA02966.1"/>
    </source>
</evidence>